<keyword evidence="4" id="KW-1185">Reference proteome</keyword>
<evidence type="ECO:0000313" key="3">
    <source>
        <dbReference type="EMBL" id="KAK8094072.1"/>
    </source>
</evidence>
<evidence type="ECO:0000256" key="2">
    <source>
        <dbReference type="SAM" id="Phobius"/>
    </source>
</evidence>
<name>A0ABR1XBS8_9PEZI</name>
<accession>A0ABR1XBS8</accession>
<evidence type="ECO:0000313" key="4">
    <source>
        <dbReference type="Proteomes" id="UP001433268"/>
    </source>
</evidence>
<dbReference type="EMBL" id="JAQQWN010000002">
    <property type="protein sequence ID" value="KAK8094072.1"/>
    <property type="molecule type" value="Genomic_DNA"/>
</dbReference>
<feature type="region of interest" description="Disordered" evidence="1">
    <location>
        <begin position="351"/>
        <end position="374"/>
    </location>
</feature>
<feature type="region of interest" description="Disordered" evidence="1">
    <location>
        <begin position="189"/>
        <end position="296"/>
    </location>
</feature>
<sequence>MDTVVDNLLKRSGPGRRSIAGSRDTQSAYSSNPHLCMAQCKANFIQSLRLREGAGFDEACASLTEDQPQEWFWSLYCCDSTNCGVYIEREPQSLGQSLPLDLGPLTSATSSTSASVLAVSTTPTTLRPETATPTITSTTAQVPSNAKASKPDRLSSGAKAAIGVCAALSTVALAIALLFMRRRRRNIRGYHRTPPAPAQHIRTDSEPPHASPMPPMTPPASSSSKTTPSTPPPLRLSDRRYLPPLPPRPTTMSTTTPPSSLLGESTASEGECDERVPSHTSVISSRSILRSHRQQTHIPTRAARYRHEPRPHRSSLALGPGTPKGCPGARLLRTSDSVSIATATIIIPSATGATKRRASARDPRPRDARRSTADMGPTAASCFFLFIFYQLCDVADTATAASPISPRLVSIGHTPSTGRPVVSSLPYSFRLAPFLYALPQFADAITPAARYACSIYTTPAAPCYIAEACGNRQHSVS</sequence>
<dbReference type="GeneID" id="92038132"/>
<feature type="compositionally biased region" description="Low complexity" evidence="1">
    <location>
        <begin position="250"/>
        <end position="262"/>
    </location>
</feature>
<comment type="caution">
    <text evidence="3">The sequence shown here is derived from an EMBL/GenBank/DDBJ whole genome shotgun (WGS) entry which is preliminary data.</text>
</comment>
<feature type="region of interest" description="Disordered" evidence="1">
    <location>
        <begin position="305"/>
        <end position="324"/>
    </location>
</feature>
<keyword evidence="2" id="KW-1133">Transmembrane helix</keyword>
<keyword evidence="2" id="KW-0812">Transmembrane</keyword>
<reference evidence="3 4" key="1">
    <citation type="submission" date="2023-01" db="EMBL/GenBank/DDBJ databases">
        <title>Analysis of 21 Apiospora genomes using comparative genomics revels a genus with tremendous synthesis potential of carbohydrate active enzymes and secondary metabolites.</title>
        <authorList>
            <person name="Sorensen T."/>
        </authorList>
    </citation>
    <scope>NUCLEOTIDE SEQUENCE [LARGE SCALE GENOMIC DNA]</scope>
    <source>
        <strain evidence="3 4">CBS 114990</strain>
    </source>
</reference>
<feature type="transmembrane region" description="Helical" evidence="2">
    <location>
        <begin position="160"/>
        <end position="180"/>
    </location>
</feature>
<dbReference type="Proteomes" id="UP001433268">
    <property type="component" value="Unassembled WGS sequence"/>
</dbReference>
<keyword evidence="2" id="KW-0472">Membrane</keyword>
<proteinExistence type="predicted"/>
<evidence type="ECO:0000256" key="1">
    <source>
        <dbReference type="SAM" id="MobiDB-lite"/>
    </source>
</evidence>
<dbReference type="RefSeq" id="XP_066674845.1">
    <property type="nucleotide sequence ID" value="XM_066805072.1"/>
</dbReference>
<feature type="compositionally biased region" description="Pro residues" evidence="1">
    <location>
        <begin position="209"/>
        <end position="218"/>
    </location>
</feature>
<gene>
    <name evidence="3" type="ORF">PG997_000757</name>
</gene>
<feature type="compositionally biased region" description="Low complexity" evidence="1">
    <location>
        <begin position="219"/>
        <end position="228"/>
    </location>
</feature>
<protein>
    <recommendedName>
        <fullName evidence="5">Transmembrane protein</fullName>
    </recommendedName>
</protein>
<evidence type="ECO:0008006" key="5">
    <source>
        <dbReference type="Google" id="ProtNLM"/>
    </source>
</evidence>
<feature type="compositionally biased region" description="Basic and acidic residues" evidence="1">
    <location>
        <begin position="359"/>
        <end position="372"/>
    </location>
</feature>
<organism evidence="3 4">
    <name type="scientific">Apiospora hydei</name>
    <dbReference type="NCBI Taxonomy" id="1337664"/>
    <lineage>
        <taxon>Eukaryota</taxon>
        <taxon>Fungi</taxon>
        <taxon>Dikarya</taxon>
        <taxon>Ascomycota</taxon>
        <taxon>Pezizomycotina</taxon>
        <taxon>Sordariomycetes</taxon>
        <taxon>Xylariomycetidae</taxon>
        <taxon>Amphisphaeriales</taxon>
        <taxon>Apiosporaceae</taxon>
        <taxon>Apiospora</taxon>
    </lineage>
</organism>
<feature type="compositionally biased region" description="Polar residues" evidence="1">
    <location>
        <begin position="278"/>
        <end position="288"/>
    </location>
</feature>